<reference evidence="1 2" key="1">
    <citation type="journal article" date="2020" name="Int. J. Syst. Evol. Microbiol.">
        <title>Reclassification of Streptomyces castelarensis and Streptomyces sporoclivatus as later heterotypic synonyms of Streptomyces antimycoticus.</title>
        <authorList>
            <person name="Komaki H."/>
            <person name="Tamura T."/>
        </authorList>
    </citation>
    <scope>NUCLEOTIDE SEQUENCE [LARGE SCALE GENOMIC DNA]</scope>
    <source>
        <strain evidence="1 2">NBRC 12839</strain>
    </source>
</reference>
<dbReference type="RefSeq" id="WP_137970591.1">
    <property type="nucleotide sequence ID" value="NZ_BJHV01000003.1"/>
</dbReference>
<dbReference type="EMBL" id="BJHV01000003">
    <property type="protein sequence ID" value="GDY49251.1"/>
    <property type="molecule type" value="Genomic_DNA"/>
</dbReference>
<protein>
    <submittedName>
        <fullName evidence="1">Uncharacterized protein</fullName>
    </submittedName>
</protein>
<organism evidence="1 2">
    <name type="scientific">Streptomyces antimycoticus</name>
    <dbReference type="NCBI Taxonomy" id="68175"/>
    <lineage>
        <taxon>Bacteria</taxon>
        <taxon>Bacillati</taxon>
        <taxon>Actinomycetota</taxon>
        <taxon>Actinomycetes</taxon>
        <taxon>Kitasatosporales</taxon>
        <taxon>Streptomycetaceae</taxon>
        <taxon>Streptomyces</taxon>
        <taxon>Streptomyces violaceusniger group</taxon>
    </lineage>
</organism>
<accession>A0A4D4KJC5</accession>
<comment type="caution">
    <text evidence="1">The sequence shown here is derived from an EMBL/GenBank/DDBJ whole genome shotgun (WGS) entry which is preliminary data.</text>
</comment>
<sequence>MHSLADRDAAEHAHVYITLLGWPVAAGHSYRPDSGCTCLDGTTAQLCPRPGAHPLASNVVVASPDRVDREFTARPGTGVIAPTLGFDAVVLPRPVAMFALVQLERRSAQVPCVVNRHQAVLLVAPRTATAGLGHLSRTVVKLRSGPDGWVALPPSHMTRWDTPPWDHQGEPIELLDADDIHEPISLAVKGAC</sequence>
<evidence type="ECO:0000313" key="2">
    <source>
        <dbReference type="Proteomes" id="UP000299290"/>
    </source>
</evidence>
<gene>
    <name evidence="1" type="ORF">SANT12839_101330</name>
</gene>
<dbReference type="AlphaFoldDB" id="A0A4D4KJC5"/>
<evidence type="ECO:0000313" key="1">
    <source>
        <dbReference type="EMBL" id="GDY49251.1"/>
    </source>
</evidence>
<name>A0A4D4KJC5_9ACTN</name>
<dbReference type="Proteomes" id="UP000299290">
    <property type="component" value="Unassembled WGS sequence"/>
</dbReference>
<proteinExistence type="predicted"/>
<keyword evidence="2" id="KW-1185">Reference proteome</keyword>